<dbReference type="InterPro" id="IPR027417">
    <property type="entry name" value="P-loop_NTPase"/>
</dbReference>
<keyword evidence="3" id="KW-0067">ATP-binding</keyword>
<feature type="compositionally biased region" description="Low complexity" evidence="1">
    <location>
        <begin position="706"/>
        <end position="715"/>
    </location>
</feature>
<evidence type="ECO:0000313" key="4">
    <source>
        <dbReference type="Proteomes" id="UP000715095"/>
    </source>
</evidence>
<feature type="region of interest" description="Disordered" evidence="1">
    <location>
        <begin position="420"/>
        <end position="439"/>
    </location>
</feature>
<comment type="caution">
    <text evidence="3">The sequence shown here is derived from an EMBL/GenBank/DDBJ whole genome shotgun (WGS) entry which is preliminary data.</text>
</comment>
<dbReference type="GO" id="GO:0004386">
    <property type="term" value="F:helicase activity"/>
    <property type="evidence" value="ECO:0007669"/>
    <property type="project" value="UniProtKB-KW"/>
</dbReference>
<keyword evidence="3" id="KW-0547">Nucleotide-binding</keyword>
<gene>
    <name evidence="3" type="ORF">H6A60_06485</name>
</gene>
<feature type="compositionally biased region" description="Basic and acidic residues" evidence="1">
    <location>
        <begin position="877"/>
        <end position="896"/>
    </location>
</feature>
<organism evidence="3 4">
    <name type="scientific">Sutterella massiliensis</name>
    <dbReference type="NCBI Taxonomy" id="1816689"/>
    <lineage>
        <taxon>Bacteria</taxon>
        <taxon>Pseudomonadati</taxon>
        <taxon>Pseudomonadota</taxon>
        <taxon>Betaproteobacteria</taxon>
        <taxon>Burkholderiales</taxon>
        <taxon>Sutterellaceae</taxon>
        <taxon>Sutterella</taxon>
    </lineage>
</organism>
<evidence type="ECO:0000259" key="2">
    <source>
        <dbReference type="Pfam" id="PF00270"/>
    </source>
</evidence>
<feature type="region of interest" description="Disordered" evidence="1">
    <location>
        <begin position="1000"/>
        <end position="1044"/>
    </location>
</feature>
<feature type="compositionally biased region" description="Basic residues" evidence="1">
    <location>
        <begin position="845"/>
        <end position="854"/>
    </location>
</feature>
<dbReference type="Gene3D" id="3.40.50.300">
    <property type="entry name" value="P-loop containing nucleotide triphosphate hydrolases"/>
    <property type="match status" value="1"/>
</dbReference>
<dbReference type="Pfam" id="PF00270">
    <property type="entry name" value="DEAD"/>
    <property type="match status" value="1"/>
</dbReference>
<feature type="compositionally biased region" description="Basic and acidic residues" evidence="1">
    <location>
        <begin position="855"/>
        <end position="870"/>
    </location>
</feature>
<accession>A0ABS2DS07</accession>
<evidence type="ECO:0000313" key="3">
    <source>
        <dbReference type="EMBL" id="MBM6704131.1"/>
    </source>
</evidence>
<feature type="domain" description="DEAD/DEAH-box helicase" evidence="2">
    <location>
        <begin position="27"/>
        <end position="156"/>
    </location>
</feature>
<feature type="compositionally biased region" description="Low complexity" evidence="1">
    <location>
        <begin position="821"/>
        <end position="837"/>
    </location>
</feature>
<evidence type="ECO:0000256" key="1">
    <source>
        <dbReference type="SAM" id="MobiDB-lite"/>
    </source>
</evidence>
<protein>
    <submittedName>
        <fullName evidence="3">DEAD/DEAH box helicase</fullName>
    </submittedName>
</protein>
<sequence length="1044" mass="112990">MDLSQFNLSNVLAERLNALLDLRALSPIQSLYLARRDEPKDFVLLSLEGEGKTTAAMVAAIELLVKNRASAEASPAQGPRVVFFSSSRQHAEKLKKTFDAIASPLGFAAFLLHDAWKANVRLQKLVEAQPEVVIGTPAVIRSTYEKAGLTLESVPLGVFCSLEKICQNRLADEAREFCETVHVERKLFLASEAGTAIETFARSVGVDVEILTAAPSGTKSVVCERFMVVSAYRRNKLVPYMFDKGWSGYSRTLIVVNSAQNLPKVKKLLAEGEIRAAVQYPEGAAYYEPVDPTAFGAEGRHFVVTMSNAIPLFEGCGIDSVVFYDFPASPRAYLNALKIIEVNPAAVPQFGALFSFVQPGDMGRVLKTAEIIGRSWVFANPFGLAVPVADELIETAEMRAAQIADCEQQAATLAAALKSPDETPLANKSAPATAKPKRTRKKAVVSDLVGKVEGVAASNEEAVPKKRTRKKKVDPVEPVSVQTDDLTGVVASLAEFVQSDAPARSDSVASLAVSQEPPEKTREALFDDKDVEALVRAEDWQQGDASKGDDLGQSLEENEDIFGKALNADEANVGYDDFDEYDEGDEETALDVVEDESEGAEEGAVAVPGASEAAAPRRTLTIRSGYVPKPHVDNEITITEPLSSNTVELRAAQARERRAMRGTNEPLTHQTVGKNGRRRFVKKSAANTARLPAFSESDDSILGFMSSKKPGSAKGAGKKNGAVRKGKDAFGSTAGKLNGKRRRNANNAEQPQDNALVPAAKPRKEKVRVGQKKNNRPLKHVGPKPKPVQQVVSKAAMASSEYSPEALDELSDAMTAPMVPAAVTASASKPKSTAKKAGSTLRTPRTQRLKHLRKLRESAAEKNGKNDRAESATNPLEKTDALEKPPVPERTNDRATDPAGAVPSGEKLKRQDGKPGAQRKHFKFKNKFKNQSKREQVASVDEDNFGNSIHYKPKKLSGKTDFSLPASAWQPADPFDYRSATLSLPQTMPMRDNLGFHTVFGATSQPDNRVPNRMRAGKGKGKNPQGFKGNKFAGRQRGKNGGKN</sequence>
<dbReference type="RefSeq" id="WP_205102603.1">
    <property type="nucleotide sequence ID" value="NZ_JACJJC010000008.1"/>
</dbReference>
<proteinExistence type="predicted"/>
<feature type="compositionally biased region" description="Basic residues" evidence="1">
    <location>
        <begin position="761"/>
        <end position="783"/>
    </location>
</feature>
<feature type="compositionally biased region" description="Basic residues" evidence="1">
    <location>
        <begin position="1034"/>
        <end position="1044"/>
    </location>
</feature>
<keyword evidence="4" id="KW-1185">Reference proteome</keyword>
<feature type="region of interest" description="Disordered" evidence="1">
    <location>
        <begin position="821"/>
        <end position="948"/>
    </location>
</feature>
<reference evidence="3 4" key="1">
    <citation type="journal article" date="2021" name="Sci. Rep.">
        <title>The distribution of antibiotic resistance genes in chicken gut microbiota commensals.</title>
        <authorList>
            <person name="Juricova H."/>
            <person name="Matiasovicova J."/>
            <person name="Kubasova T."/>
            <person name="Cejkova D."/>
            <person name="Rychlik I."/>
        </authorList>
    </citation>
    <scope>NUCLEOTIDE SEQUENCE [LARGE SCALE GENOMIC DNA]</scope>
    <source>
        <strain evidence="3 4">An829</strain>
    </source>
</reference>
<dbReference type="EMBL" id="JACJJC010000008">
    <property type="protein sequence ID" value="MBM6704131.1"/>
    <property type="molecule type" value="Genomic_DNA"/>
</dbReference>
<name>A0ABS2DS07_9BURK</name>
<keyword evidence="3" id="KW-0347">Helicase</keyword>
<feature type="compositionally biased region" description="Basic residues" evidence="1">
    <location>
        <begin position="917"/>
        <end position="931"/>
    </location>
</feature>
<dbReference type="SUPFAM" id="SSF52540">
    <property type="entry name" value="P-loop containing nucleoside triphosphate hydrolases"/>
    <property type="match status" value="1"/>
</dbReference>
<dbReference type="Proteomes" id="UP000715095">
    <property type="component" value="Unassembled WGS sequence"/>
</dbReference>
<keyword evidence="3" id="KW-0378">Hydrolase</keyword>
<feature type="region of interest" description="Disordered" evidence="1">
    <location>
        <begin position="706"/>
        <end position="804"/>
    </location>
</feature>
<dbReference type="InterPro" id="IPR011545">
    <property type="entry name" value="DEAD/DEAH_box_helicase_dom"/>
</dbReference>